<proteinExistence type="predicted"/>
<feature type="compositionally biased region" description="Basic and acidic residues" evidence="5">
    <location>
        <begin position="866"/>
        <end position="897"/>
    </location>
</feature>
<feature type="compositionally biased region" description="Basic and acidic residues" evidence="5">
    <location>
        <begin position="1137"/>
        <end position="1147"/>
    </location>
</feature>
<dbReference type="OrthoDB" id="6022711at2759"/>
<evidence type="ECO:0000256" key="4">
    <source>
        <dbReference type="ARBA" id="ARBA00023136"/>
    </source>
</evidence>
<name>A0A2A2JYX2_9BILA</name>
<keyword evidence="3" id="KW-0677">Repeat</keyword>
<dbReference type="CDD" id="cd06671">
    <property type="entry name" value="PDZ7_MUPP1-PD6_PATJ-like"/>
    <property type="match status" value="1"/>
</dbReference>
<dbReference type="STRING" id="2018661.A0A2A2JYX2"/>
<dbReference type="Gene3D" id="2.30.42.10">
    <property type="match status" value="6"/>
</dbReference>
<dbReference type="SMART" id="SM00228">
    <property type="entry name" value="PDZ"/>
    <property type="match status" value="6"/>
</dbReference>
<feature type="region of interest" description="Disordered" evidence="5">
    <location>
        <begin position="1089"/>
        <end position="1298"/>
    </location>
</feature>
<feature type="compositionally biased region" description="Polar residues" evidence="5">
    <location>
        <begin position="1092"/>
        <end position="1102"/>
    </location>
</feature>
<evidence type="ECO:0000256" key="3">
    <source>
        <dbReference type="ARBA" id="ARBA00022737"/>
    </source>
</evidence>
<feature type="compositionally biased region" description="Basic and acidic residues" evidence="5">
    <location>
        <begin position="1267"/>
        <end position="1278"/>
    </location>
</feature>
<evidence type="ECO:0000313" key="7">
    <source>
        <dbReference type="EMBL" id="PAV66891.1"/>
    </source>
</evidence>
<dbReference type="CDD" id="cd06669">
    <property type="entry name" value="PDZ5_MUPP1-like"/>
    <property type="match status" value="1"/>
</dbReference>
<dbReference type="Pfam" id="PF00595">
    <property type="entry name" value="PDZ"/>
    <property type="match status" value="6"/>
</dbReference>
<organism evidence="7 8">
    <name type="scientific">Diploscapter pachys</name>
    <dbReference type="NCBI Taxonomy" id="2018661"/>
    <lineage>
        <taxon>Eukaryota</taxon>
        <taxon>Metazoa</taxon>
        <taxon>Ecdysozoa</taxon>
        <taxon>Nematoda</taxon>
        <taxon>Chromadorea</taxon>
        <taxon>Rhabditida</taxon>
        <taxon>Rhabditina</taxon>
        <taxon>Rhabditomorpha</taxon>
        <taxon>Rhabditoidea</taxon>
        <taxon>Rhabditidae</taxon>
        <taxon>Diploscapter</taxon>
    </lineage>
</organism>
<dbReference type="InterPro" id="IPR051342">
    <property type="entry name" value="PDZ_scaffold"/>
</dbReference>
<feature type="compositionally biased region" description="Basic and acidic residues" evidence="5">
    <location>
        <begin position="933"/>
        <end position="949"/>
    </location>
</feature>
<keyword evidence="2" id="KW-0597">Phosphoprotein</keyword>
<feature type="domain" description="PDZ" evidence="6">
    <location>
        <begin position="88"/>
        <end position="174"/>
    </location>
</feature>
<feature type="domain" description="PDZ" evidence="6">
    <location>
        <begin position="1348"/>
        <end position="1418"/>
    </location>
</feature>
<evidence type="ECO:0000259" key="6">
    <source>
        <dbReference type="PROSITE" id="PS50106"/>
    </source>
</evidence>
<dbReference type="PANTHER" id="PTHR19964:SF92">
    <property type="entry name" value="PATJ HOMOLOG"/>
    <property type="match status" value="1"/>
</dbReference>
<evidence type="ECO:0000256" key="5">
    <source>
        <dbReference type="SAM" id="MobiDB-lite"/>
    </source>
</evidence>
<dbReference type="PANTHER" id="PTHR19964">
    <property type="entry name" value="MULTIPLE PDZ DOMAIN PROTEIN"/>
    <property type="match status" value="1"/>
</dbReference>
<dbReference type="FunFam" id="2.30.42.10:FF:000070">
    <property type="entry name" value="Multiple PDZ domain protein"/>
    <property type="match status" value="1"/>
</dbReference>
<dbReference type="InterPro" id="IPR001478">
    <property type="entry name" value="PDZ"/>
</dbReference>
<accession>A0A2A2JYX2</accession>
<feature type="compositionally biased region" description="Polar residues" evidence="5">
    <location>
        <begin position="1279"/>
        <end position="1289"/>
    </location>
</feature>
<gene>
    <name evidence="7" type="ORF">WR25_00385</name>
</gene>
<feature type="domain" description="PDZ" evidence="6">
    <location>
        <begin position="386"/>
        <end position="461"/>
    </location>
</feature>
<feature type="compositionally biased region" description="Low complexity" evidence="5">
    <location>
        <begin position="920"/>
        <end position="932"/>
    </location>
</feature>
<dbReference type="EMBL" id="LIAE01010027">
    <property type="protein sequence ID" value="PAV66891.1"/>
    <property type="molecule type" value="Genomic_DNA"/>
</dbReference>
<dbReference type="PROSITE" id="PS50106">
    <property type="entry name" value="PDZ"/>
    <property type="match status" value="6"/>
</dbReference>
<dbReference type="InterPro" id="IPR036034">
    <property type="entry name" value="PDZ_sf"/>
</dbReference>
<dbReference type="Proteomes" id="UP000218231">
    <property type="component" value="Unassembled WGS sequence"/>
</dbReference>
<feature type="compositionally biased region" description="Basic and acidic residues" evidence="5">
    <location>
        <begin position="1158"/>
        <end position="1176"/>
    </location>
</feature>
<keyword evidence="4" id="KW-0472">Membrane</keyword>
<dbReference type="SUPFAM" id="SSF50156">
    <property type="entry name" value="PDZ domain-like"/>
    <property type="match status" value="6"/>
</dbReference>
<feature type="region of interest" description="Disordered" evidence="5">
    <location>
        <begin position="489"/>
        <end position="514"/>
    </location>
</feature>
<evidence type="ECO:0000256" key="1">
    <source>
        <dbReference type="ARBA" id="ARBA00004370"/>
    </source>
</evidence>
<feature type="compositionally biased region" description="Basic and acidic residues" evidence="5">
    <location>
        <begin position="30"/>
        <end position="41"/>
    </location>
</feature>
<feature type="region of interest" description="Disordered" evidence="5">
    <location>
        <begin position="827"/>
        <end position="974"/>
    </location>
</feature>
<feature type="domain" description="PDZ" evidence="6">
    <location>
        <begin position="223"/>
        <end position="316"/>
    </location>
</feature>
<evidence type="ECO:0000313" key="8">
    <source>
        <dbReference type="Proteomes" id="UP000218231"/>
    </source>
</evidence>
<feature type="compositionally biased region" description="Basic and acidic residues" evidence="5">
    <location>
        <begin position="1118"/>
        <end position="1129"/>
    </location>
</feature>
<feature type="compositionally biased region" description="Acidic residues" evidence="5">
    <location>
        <begin position="840"/>
        <end position="852"/>
    </location>
</feature>
<comment type="subcellular location">
    <subcellularLocation>
        <location evidence="1">Membrane</location>
    </subcellularLocation>
</comment>
<feature type="compositionally biased region" description="Basic and acidic residues" evidence="5">
    <location>
        <begin position="1"/>
        <end position="21"/>
    </location>
</feature>
<feature type="compositionally biased region" description="Basic and acidic residues" evidence="5">
    <location>
        <begin position="1230"/>
        <end position="1259"/>
    </location>
</feature>
<feature type="domain" description="PDZ" evidence="6">
    <location>
        <begin position="984"/>
        <end position="1080"/>
    </location>
</feature>
<feature type="domain" description="PDZ" evidence="6">
    <location>
        <begin position="587"/>
        <end position="658"/>
    </location>
</feature>
<evidence type="ECO:0000256" key="2">
    <source>
        <dbReference type="ARBA" id="ARBA00022553"/>
    </source>
</evidence>
<keyword evidence="8" id="KW-1185">Reference proteome</keyword>
<feature type="region of interest" description="Disordered" evidence="5">
    <location>
        <begin position="1"/>
        <end position="62"/>
    </location>
</feature>
<dbReference type="CDD" id="cd06670">
    <property type="entry name" value="PDZ6_MUPP1-like"/>
    <property type="match status" value="1"/>
</dbReference>
<feature type="compositionally biased region" description="Low complexity" evidence="5">
    <location>
        <begin position="951"/>
        <end position="963"/>
    </location>
</feature>
<dbReference type="GO" id="GO:0016020">
    <property type="term" value="C:membrane"/>
    <property type="evidence" value="ECO:0007669"/>
    <property type="project" value="UniProtKB-SubCell"/>
</dbReference>
<protein>
    <recommendedName>
        <fullName evidence="6">PDZ domain-containing protein</fullName>
    </recommendedName>
</protein>
<sequence>MFAAKPEEEFKKRKRKDSKDSEEVEEKAEESDSRKRSRVEDVSNENGQPEKEQPHPKTSRISLKHLQEMALTVFLRENWERGQFEIVEATLKRDPTLGLGITVAGYVHKKEEIGGVFVKAIVPRSAAAHCGLIKIHDLIMEVNGTSLEHLSHADSVRIMVKCGETVKLKLIRFAPTSPQAQCLNMLHEQETDTQVIDVQSSNPDLITEWKRKLNEDVDIISAVIRPDKKSNGDGLGIAFEGTVDVVDGQQLCPHHYIESIRDGGPAAKTGLLQAGDELLQVNHSPLYGESHVTVQQALSRAVHSAAPVTLIVARRAHRIHMFQPNPEQSLPLSFPLLASGHESIVKAKSELNISMMHTSRPTKKLMRSHSLQPLTGLAVWHCVPLVVHLEKGAKGLGFSIVDYQDPLHDGETVIVIQSLVPGGVAQADGRIVPGDRLLFVNDHDLSNSSLQRAVSTLKAAPMGWVRLGIAKPVPIEQCRTSSHSPIISRSERLLARGSSPRSRRKQPSTVTSSQETVWIGADQYRKLHPQSYYPSHSASYSSSERSLSSMCSWSPSSSRSPSPSSPSSLRGSWAYDVVYLPSHLERTVKVSKGALSLGLSLDADKDKGVNGCIVKNICHRKAAGLDGRIQVGDYVVKLNAENLRNVTNSQARSILKRANLLGIETSITYITAADAKLWKERFHREASTEGAVTNRLSPKVFPKFYRSPYFERKGSKMVPVEPVTAATTSAPTGTFTTDDTDISEAIDEDSRRIDISHTDTSGVEHLERQMDVQVSESERDDYLSNLSSAELQRFVDLANIDEFIQEIIEAALRDAALELSVSAQIPEWSSGNIGNRPETEAETETDQVEEEPPIFSEYQQALSTARDVDKSSSEERQSTEREDERRLSITVIEREAEPVSASEGSKAATQSEKKEEPPAVVSTTTQSQSLDSSVEKEKGVVNEKDREGKQSTTMSTMSTSSGGTDRHTDSAKINRSKYWGEPRTVVLHREPNKSFGISIVGGRVEVSQKGGLPGTGSTVAGIFIKSVLPNSAAGKSGQMSMGDRVISVNGVDLRDATHEFAVETIKNAQNPVKFVLQSLQSSNQHNQLISSASNSTMGSVKTENLERRDEPPPMVTVIKEEEPSKDSDKVASPPAVVKEEPKPKEPALPEPVFVVQKIEIESEVIERTDTIRERKITPKSAEIPPPDGTVTSTPIQEIAPERKQSENNNRVPKQPSLDKAPQPVEVETPTSERKESKTSRGSDKEKRQDSVRSNQSDKEKKKKDSVKKKTSEDRKESRTTLIVSDVSSSEAHEEEPCHEVDMDELEKLGIEKDSAAALPREVGDDGEEDKFKYTQKKLLRKYGHMPGEVFLTFCEKAPEAGLGISLAGNKDRRQLNVFVVAVKIACPLAVRIGDEILEINGRVLRGISHVAASTKIKQCCDDGQPIHMVVMRREGAMQDCAVKPDHPSTSSASVESERVIFQFIKVTNEPITEKETPTSQTPDRLFISS</sequence>
<reference evidence="7 8" key="1">
    <citation type="journal article" date="2017" name="Curr. Biol.">
        <title>Genome architecture and evolution of a unichromosomal asexual nematode.</title>
        <authorList>
            <person name="Fradin H."/>
            <person name="Zegar C."/>
            <person name="Gutwein M."/>
            <person name="Lucas J."/>
            <person name="Kovtun M."/>
            <person name="Corcoran D."/>
            <person name="Baugh L.R."/>
            <person name="Kiontke K."/>
            <person name="Gunsalus K."/>
            <person name="Fitch D.H."/>
            <person name="Piano F."/>
        </authorList>
    </citation>
    <scope>NUCLEOTIDE SEQUENCE [LARGE SCALE GENOMIC DNA]</scope>
    <source>
        <strain evidence="7">PF1309</strain>
    </source>
</reference>
<comment type="caution">
    <text evidence="7">The sequence shown here is derived from an EMBL/GenBank/DDBJ whole genome shotgun (WGS) entry which is preliminary data.</text>
</comment>